<dbReference type="InterPro" id="IPR016162">
    <property type="entry name" value="Ald_DH_N"/>
</dbReference>
<feature type="domain" description="Aldehyde dehydrogenase" evidence="3">
    <location>
        <begin position="6"/>
        <end position="131"/>
    </location>
</feature>
<comment type="caution">
    <text evidence="4">The sequence shown here is derived from an EMBL/GenBank/DDBJ whole genome shotgun (WGS) entry which is preliminary data.</text>
</comment>
<dbReference type="GO" id="GO:0006081">
    <property type="term" value="P:aldehyde metabolic process"/>
    <property type="evidence" value="ECO:0007669"/>
    <property type="project" value="InterPro"/>
</dbReference>
<reference evidence="4" key="1">
    <citation type="submission" date="2019-08" db="EMBL/GenBank/DDBJ databases">
        <authorList>
            <person name="Kucharzyk K."/>
            <person name="Murdoch R.W."/>
            <person name="Higgins S."/>
            <person name="Loffler F."/>
        </authorList>
    </citation>
    <scope>NUCLEOTIDE SEQUENCE</scope>
</reference>
<proteinExistence type="inferred from homology"/>
<evidence type="ECO:0000313" key="4">
    <source>
        <dbReference type="EMBL" id="MPM77429.1"/>
    </source>
</evidence>
<dbReference type="GO" id="GO:0008802">
    <property type="term" value="F:betaine-aldehyde dehydrogenase (NAD+) activity"/>
    <property type="evidence" value="ECO:0007669"/>
    <property type="project" value="UniProtKB-EC"/>
</dbReference>
<gene>
    <name evidence="4" type="primary">betB_4</name>
    <name evidence="4" type="ORF">SDC9_124432</name>
</gene>
<name>A0A645CKG7_9ZZZZ</name>
<dbReference type="InterPro" id="IPR016163">
    <property type="entry name" value="Ald_DH_C"/>
</dbReference>
<dbReference type="Gene3D" id="3.40.605.10">
    <property type="entry name" value="Aldehyde Dehydrogenase, Chain A, domain 1"/>
    <property type="match status" value="1"/>
</dbReference>
<sequence length="161" mass="18406">MLSEGRLIAGGESSPEDFYIAPTVIDNVELESALMRDEIFGPILPVIEFDTLGDALVIVNRRPRPLALYYFGRSRRNRNRILRQTSSGGVNINDTVTHMLNRSMPFGGVGASGMGAYHGRWSFETFSHLKPVQRRWRFPEIPLRFPPFRHWKLAVARFFAK</sequence>
<protein>
    <submittedName>
        <fullName evidence="4">NAD/NADP-dependent betaine aldehyde dehydrogenase</fullName>
        <ecNumber evidence="4">1.2.1.8</ecNumber>
    </submittedName>
</protein>
<dbReference type="InterPro" id="IPR016161">
    <property type="entry name" value="Ald_DH/histidinol_DH"/>
</dbReference>
<keyword evidence="2 4" id="KW-0560">Oxidoreductase</keyword>
<dbReference type="PANTHER" id="PTHR43570:SF16">
    <property type="entry name" value="ALDEHYDE DEHYDROGENASE TYPE III, ISOFORM Q"/>
    <property type="match status" value="1"/>
</dbReference>
<dbReference type="EMBL" id="VSSQ01027935">
    <property type="protein sequence ID" value="MPM77429.1"/>
    <property type="molecule type" value="Genomic_DNA"/>
</dbReference>
<accession>A0A645CKG7</accession>
<organism evidence="4">
    <name type="scientific">bioreactor metagenome</name>
    <dbReference type="NCBI Taxonomy" id="1076179"/>
    <lineage>
        <taxon>unclassified sequences</taxon>
        <taxon>metagenomes</taxon>
        <taxon>ecological metagenomes</taxon>
    </lineage>
</organism>
<evidence type="ECO:0000259" key="3">
    <source>
        <dbReference type="Pfam" id="PF00171"/>
    </source>
</evidence>
<comment type="similarity">
    <text evidence="1">Belongs to the aldehyde dehydrogenase family.</text>
</comment>
<dbReference type="AlphaFoldDB" id="A0A645CKG7"/>
<dbReference type="PANTHER" id="PTHR43570">
    <property type="entry name" value="ALDEHYDE DEHYDROGENASE"/>
    <property type="match status" value="1"/>
</dbReference>
<dbReference type="Gene3D" id="3.40.309.10">
    <property type="entry name" value="Aldehyde Dehydrogenase, Chain A, domain 2"/>
    <property type="match status" value="1"/>
</dbReference>
<dbReference type="SUPFAM" id="SSF53720">
    <property type="entry name" value="ALDH-like"/>
    <property type="match status" value="1"/>
</dbReference>
<evidence type="ECO:0000256" key="2">
    <source>
        <dbReference type="ARBA" id="ARBA00023002"/>
    </source>
</evidence>
<dbReference type="GO" id="GO:0005737">
    <property type="term" value="C:cytoplasm"/>
    <property type="evidence" value="ECO:0007669"/>
    <property type="project" value="TreeGrafter"/>
</dbReference>
<dbReference type="InterPro" id="IPR012394">
    <property type="entry name" value="Aldehyde_DH_NAD(P)"/>
</dbReference>
<evidence type="ECO:0000256" key="1">
    <source>
        <dbReference type="ARBA" id="ARBA00009986"/>
    </source>
</evidence>
<dbReference type="EC" id="1.2.1.8" evidence="4"/>
<dbReference type="Pfam" id="PF00171">
    <property type="entry name" value="Aldedh"/>
    <property type="match status" value="1"/>
</dbReference>
<dbReference type="InterPro" id="IPR015590">
    <property type="entry name" value="Aldehyde_DH_dom"/>
</dbReference>